<protein>
    <submittedName>
        <fullName evidence="5">RAS guanyl-releasing protein 1</fullName>
    </submittedName>
</protein>
<proteinExistence type="predicted"/>
<dbReference type="SMART" id="SM00054">
    <property type="entry name" value="EFh"/>
    <property type="match status" value="1"/>
</dbReference>
<keyword evidence="1" id="KW-0106">Calcium</keyword>
<evidence type="ECO:0000259" key="3">
    <source>
        <dbReference type="PROSITE" id="PS50009"/>
    </source>
</evidence>
<dbReference type="InterPro" id="IPR018247">
    <property type="entry name" value="EF_Hand_1_Ca_BS"/>
</dbReference>
<feature type="domain" description="EF-hand" evidence="4">
    <location>
        <begin position="170"/>
        <end position="205"/>
    </location>
</feature>
<reference evidence="5" key="1">
    <citation type="submission" date="2023-03" db="EMBL/GenBank/DDBJ databases">
        <authorList>
            <person name="Steffen K."/>
            <person name="Cardenas P."/>
        </authorList>
    </citation>
    <scope>NUCLEOTIDE SEQUENCE</scope>
</reference>
<dbReference type="GO" id="GO:0005509">
    <property type="term" value="F:calcium ion binding"/>
    <property type="evidence" value="ECO:0007669"/>
    <property type="project" value="InterPro"/>
</dbReference>
<organism evidence="5 6">
    <name type="scientific">Geodia barretti</name>
    <name type="common">Barrett's horny sponge</name>
    <dbReference type="NCBI Taxonomy" id="519541"/>
    <lineage>
        <taxon>Eukaryota</taxon>
        <taxon>Metazoa</taxon>
        <taxon>Porifera</taxon>
        <taxon>Demospongiae</taxon>
        <taxon>Heteroscleromorpha</taxon>
        <taxon>Tetractinellida</taxon>
        <taxon>Astrophorina</taxon>
        <taxon>Geodiidae</taxon>
        <taxon>Geodia</taxon>
    </lineage>
</organism>
<dbReference type="Pfam" id="PF00617">
    <property type="entry name" value="RasGEF"/>
    <property type="match status" value="1"/>
</dbReference>
<dbReference type="PROSITE" id="PS50222">
    <property type="entry name" value="EF_HAND_2"/>
    <property type="match status" value="1"/>
</dbReference>
<dbReference type="InterPro" id="IPR011992">
    <property type="entry name" value="EF-hand-dom_pair"/>
</dbReference>
<dbReference type="Proteomes" id="UP001174909">
    <property type="component" value="Unassembled WGS sequence"/>
</dbReference>
<dbReference type="GO" id="GO:0005085">
    <property type="term" value="F:guanyl-nucleotide exchange factor activity"/>
    <property type="evidence" value="ECO:0007669"/>
    <property type="project" value="UniProtKB-KW"/>
</dbReference>
<feature type="non-terminal residue" evidence="5">
    <location>
        <position position="1"/>
    </location>
</feature>
<dbReference type="AlphaFoldDB" id="A0AA35WP18"/>
<dbReference type="InterPro" id="IPR002048">
    <property type="entry name" value="EF_hand_dom"/>
</dbReference>
<dbReference type="Gene3D" id="1.10.238.10">
    <property type="entry name" value="EF-hand"/>
    <property type="match status" value="1"/>
</dbReference>
<accession>A0AA35WP18</accession>
<dbReference type="GO" id="GO:0007264">
    <property type="term" value="P:small GTPase-mediated signal transduction"/>
    <property type="evidence" value="ECO:0007669"/>
    <property type="project" value="InterPro"/>
</dbReference>
<dbReference type="InterPro" id="IPR001895">
    <property type="entry name" value="RASGEF_cat_dom"/>
</dbReference>
<feature type="domain" description="Ras-GEF" evidence="3">
    <location>
        <begin position="1"/>
        <end position="135"/>
    </location>
</feature>
<dbReference type="SUPFAM" id="SSF47473">
    <property type="entry name" value="EF-hand"/>
    <property type="match status" value="1"/>
</dbReference>
<gene>
    <name evidence="5" type="ORF">GBAR_LOCUS16256</name>
</gene>
<evidence type="ECO:0000259" key="4">
    <source>
        <dbReference type="PROSITE" id="PS50222"/>
    </source>
</evidence>
<sequence length="265" mass="29279">SRLISLAGPAVSFPIFQELELKTEFFSSNPNFSTYRQTVAGLDKIFHMPMLSIVLKDLVAIDSQAKDHVNPAQGLLNMNKYRNLWRVFCGIRSSQITPPLLTPNLDRMRVLRAAIGQSNLTEEALEELSEAREPRQRAGVGMSRATNLPKFATWAGGEQPQLDSVTISKHVKQMVDAVFKVYDTDQSGTISYGEFESISSNFPFIECFSVLDQDKYVMVHSGGSDMCSPPSVTEQSATMKCCSTSSLPTHCLKNASLIDLKSTLS</sequence>
<evidence type="ECO:0000256" key="2">
    <source>
        <dbReference type="PROSITE-ProRule" id="PRU00168"/>
    </source>
</evidence>
<dbReference type="InterPro" id="IPR023578">
    <property type="entry name" value="Ras_GEF_dom_sf"/>
</dbReference>
<dbReference type="PROSITE" id="PS50009">
    <property type="entry name" value="RASGEF_CAT"/>
    <property type="match status" value="1"/>
</dbReference>
<evidence type="ECO:0000313" key="6">
    <source>
        <dbReference type="Proteomes" id="UP001174909"/>
    </source>
</evidence>
<comment type="caution">
    <text evidence="5">The sequence shown here is derived from an EMBL/GenBank/DDBJ whole genome shotgun (WGS) entry which is preliminary data.</text>
</comment>
<keyword evidence="6" id="KW-1185">Reference proteome</keyword>
<dbReference type="EMBL" id="CASHTH010002342">
    <property type="protein sequence ID" value="CAI8028523.1"/>
    <property type="molecule type" value="Genomic_DNA"/>
</dbReference>
<dbReference type="PROSITE" id="PS00018">
    <property type="entry name" value="EF_HAND_1"/>
    <property type="match status" value="1"/>
</dbReference>
<name>A0AA35WP18_GEOBA</name>
<dbReference type="SUPFAM" id="SSF48366">
    <property type="entry name" value="Ras GEF"/>
    <property type="match status" value="1"/>
</dbReference>
<dbReference type="Gene3D" id="1.10.840.10">
    <property type="entry name" value="Ras guanine-nucleotide exchange factors catalytic domain"/>
    <property type="match status" value="1"/>
</dbReference>
<dbReference type="InterPro" id="IPR036964">
    <property type="entry name" value="RASGEF_cat_dom_sf"/>
</dbReference>
<evidence type="ECO:0000313" key="5">
    <source>
        <dbReference type="EMBL" id="CAI8028523.1"/>
    </source>
</evidence>
<keyword evidence="2" id="KW-0344">Guanine-nucleotide releasing factor</keyword>
<evidence type="ECO:0000256" key="1">
    <source>
        <dbReference type="ARBA" id="ARBA00022837"/>
    </source>
</evidence>